<dbReference type="PANTHER" id="PTHR47739:SF1">
    <property type="entry name" value="TRNA1(VAL) (ADENINE(37)-N6)-METHYLTRANSFERASE"/>
    <property type="match status" value="1"/>
</dbReference>
<proteinExistence type="predicted"/>
<dbReference type="Proteomes" id="UP000032679">
    <property type="component" value="Unassembled WGS sequence"/>
</dbReference>
<organism evidence="1 2">
    <name type="scientific">Tanticharoenia sakaeratensis NBRC 103193</name>
    <dbReference type="NCBI Taxonomy" id="1231623"/>
    <lineage>
        <taxon>Bacteria</taxon>
        <taxon>Pseudomonadati</taxon>
        <taxon>Pseudomonadota</taxon>
        <taxon>Alphaproteobacteria</taxon>
        <taxon>Acetobacterales</taxon>
        <taxon>Acetobacteraceae</taxon>
        <taxon>Tanticharoenia</taxon>
    </lineage>
</organism>
<evidence type="ECO:0000313" key="2">
    <source>
        <dbReference type="Proteomes" id="UP000032679"/>
    </source>
</evidence>
<protein>
    <submittedName>
        <fullName evidence="1">Methyltransferase</fullName>
    </submittedName>
</protein>
<keyword evidence="1" id="KW-0808">Transferase</keyword>
<name>A0A0D6MI11_9PROT</name>
<dbReference type="InterPro" id="IPR050210">
    <property type="entry name" value="tRNA_Adenine-N(6)_MTase"/>
</dbReference>
<comment type="caution">
    <text evidence="1">The sequence shown here is derived from an EMBL/GenBank/DDBJ whole genome shotgun (WGS) entry which is preliminary data.</text>
</comment>
<dbReference type="InterPro" id="IPR029063">
    <property type="entry name" value="SAM-dependent_MTases_sf"/>
</dbReference>
<dbReference type="EMBL" id="BALE01000009">
    <property type="protein sequence ID" value="GAN53269.1"/>
    <property type="molecule type" value="Genomic_DNA"/>
</dbReference>
<gene>
    <name evidence="1" type="ORF">Tasa_009_064</name>
</gene>
<dbReference type="PANTHER" id="PTHR47739">
    <property type="entry name" value="TRNA1(VAL) (ADENINE(37)-N6)-METHYLTRANSFERASE"/>
    <property type="match status" value="1"/>
</dbReference>
<accession>A0A0D6MI11</accession>
<dbReference type="GO" id="GO:0032259">
    <property type="term" value="P:methylation"/>
    <property type="evidence" value="ECO:0007669"/>
    <property type="project" value="UniProtKB-KW"/>
</dbReference>
<keyword evidence="1" id="KW-0489">Methyltransferase</keyword>
<keyword evidence="2" id="KW-1185">Reference proteome</keyword>
<reference evidence="1 2" key="1">
    <citation type="submission" date="2012-10" db="EMBL/GenBank/DDBJ databases">
        <title>Genome sequencing of Tanticharoenia sakaeratensis NBRC 103193.</title>
        <authorList>
            <person name="Azuma Y."/>
            <person name="Hadano H."/>
            <person name="Hirakawa H."/>
            <person name="Matsushita K."/>
        </authorList>
    </citation>
    <scope>NUCLEOTIDE SEQUENCE [LARGE SCALE GENOMIC DNA]</scope>
    <source>
        <strain evidence="1 2">NBRC 103193</strain>
    </source>
</reference>
<evidence type="ECO:0000313" key="1">
    <source>
        <dbReference type="EMBL" id="GAN53269.1"/>
    </source>
</evidence>
<dbReference type="AlphaFoldDB" id="A0A0D6MI11"/>
<dbReference type="SUPFAM" id="SSF53335">
    <property type="entry name" value="S-adenosyl-L-methionine-dependent methyltransferases"/>
    <property type="match status" value="1"/>
</dbReference>
<sequence>MSGTFKAVNPPAVFKTAVGAHDFGAGSAPDATVGDSMTSDSLLDGRVAYRQFRHGHRTGLEPVLMAAFVPARPGQCVLEAGCGAGAGLLCLGARVPGLLGVGLEGDGATAALARMNLAANGFGAWPVHHTLLPDVSSLESSRGTVHHVFANPPWHRAQASVPDQARRRLARTAPANVLDIWIGALRPFLRHRGTLTLALPSALMDSAFAALRAEGFGSAVLMPLWPKTGRAARLCLIRAVLGGRGDAILAPGLVLHDQDGRFTDAAKAILRDGAALAI</sequence>
<dbReference type="STRING" id="1231623.Tasa_009_064"/>
<dbReference type="Gene3D" id="3.40.50.150">
    <property type="entry name" value="Vaccinia Virus protein VP39"/>
    <property type="match status" value="1"/>
</dbReference>
<dbReference type="GO" id="GO:0008168">
    <property type="term" value="F:methyltransferase activity"/>
    <property type="evidence" value="ECO:0007669"/>
    <property type="project" value="UniProtKB-KW"/>
</dbReference>
<dbReference type="RefSeq" id="WP_241767604.1">
    <property type="nucleotide sequence ID" value="NZ_BALE01000009.1"/>
</dbReference>